<dbReference type="PANTHER" id="PTHR43736:SF4">
    <property type="entry name" value="SLR1690 PROTEIN"/>
    <property type="match status" value="1"/>
</dbReference>
<dbReference type="Pfam" id="PF21906">
    <property type="entry name" value="WHD_NrtR"/>
    <property type="match status" value="1"/>
</dbReference>
<dbReference type="InterPro" id="IPR054105">
    <property type="entry name" value="WHD_NrtR"/>
</dbReference>
<evidence type="ECO:0000313" key="2">
    <source>
        <dbReference type="EMBL" id="MFD0761292.1"/>
    </source>
</evidence>
<feature type="domain" description="Nudix hydrolase" evidence="1">
    <location>
        <begin position="15"/>
        <end position="148"/>
    </location>
</feature>
<accession>A0ABW2Z6G7</accession>
<sequence length="234" mass="27362">MHKINTSILYSGQEKILLAVDCIIFGFDSHKLKLLLFKRKVEPLKGEWSLIGSFVNNQQTLQDAAKEILYKSTGLSNVYLDELKTYSKLDRDPGERVISVAYFSLIRINEFDIENVEKYDAHWFDFDNIPNLILDHNEMVKDAISKLRSKAIYQPIGFELLPEKFTIPQLQILYECVYQQKLDDRNFRKKILSFDILTKTTEKDKSGSKKGAFLYMFDNEKYKEFVAKGNNFEL</sequence>
<name>A0ABW2Z6G7_9FLAO</name>
<dbReference type="Gene3D" id="1.10.10.10">
    <property type="entry name" value="Winged helix-like DNA-binding domain superfamily/Winged helix DNA-binding domain"/>
    <property type="match status" value="1"/>
</dbReference>
<organism evidence="2 3">
    <name type="scientific">Lutibacter aestuarii</name>
    <dbReference type="NCBI Taxonomy" id="861111"/>
    <lineage>
        <taxon>Bacteria</taxon>
        <taxon>Pseudomonadati</taxon>
        <taxon>Bacteroidota</taxon>
        <taxon>Flavobacteriia</taxon>
        <taxon>Flavobacteriales</taxon>
        <taxon>Flavobacteriaceae</taxon>
        <taxon>Lutibacter</taxon>
    </lineage>
</organism>
<protein>
    <submittedName>
        <fullName evidence="2">NUDIX domain-containing protein</fullName>
    </submittedName>
</protein>
<dbReference type="SUPFAM" id="SSF55811">
    <property type="entry name" value="Nudix"/>
    <property type="match status" value="1"/>
</dbReference>
<dbReference type="RefSeq" id="WP_298265081.1">
    <property type="nucleotide sequence ID" value="NZ_JBHTIC010000005.1"/>
</dbReference>
<evidence type="ECO:0000313" key="3">
    <source>
        <dbReference type="Proteomes" id="UP001597032"/>
    </source>
</evidence>
<dbReference type="Pfam" id="PF00293">
    <property type="entry name" value="NUDIX"/>
    <property type="match status" value="1"/>
</dbReference>
<comment type="caution">
    <text evidence="2">The sequence shown here is derived from an EMBL/GenBank/DDBJ whole genome shotgun (WGS) entry which is preliminary data.</text>
</comment>
<dbReference type="Gene3D" id="3.90.79.10">
    <property type="entry name" value="Nucleoside Triphosphate Pyrophosphohydrolase"/>
    <property type="match status" value="1"/>
</dbReference>
<dbReference type="InterPro" id="IPR000086">
    <property type="entry name" value="NUDIX_hydrolase_dom"/>
</dbReference>
<gene>
    <name evidence="2" type="ORF">ACFQZW_04295</name>
</gene>
<dbReference type="InterPro" id="IPR015797">
    <property type="entry name" value="NUDIX_hydrolase-like_dom_sf"/>
</dbReference>
<dbReference type="PROSITE" id="PS51462">
    <property type="entry name" value="NUDIX"/>
    <property type="match status" value="1"/>
</dbReference>
<dbReference type="InterPro" id="IPR036388">
    <property type="entry name" value="WH-like_DNA-bd_sf"/>
</dbReference>
<keyword evidence="3" id="KW-1185">Reference proteome</keyword>
<dbReference type="InterPro" id="IPR036390">
    <property type="entry name" value="WH_DNA-bd_sf"/>
</dbReference>
<reference evidence="3" key="1">
    <citation type="journal article" date="2019" name="Int. J. Syst. Evol. Microbiol.">
        <title>The Global Catalogue of Microorganisms (GCM) 10K type strain sequencing project: providing services to taxonomists for standard genome sequencing and annotation.</title>
        <authorList>
            <consortium name="The Broad Institute Genomics Platform"/>
            <consortium name="The Broad Institute Genome Sequencing Center for Infectious Disease"/>
            <person name="Wu L."/>
            <person name="Ma J."/>
        </authorList>
    </citation>
    <scope>NUCLEOTIDE SEQUENCE [LARGE SCALE GENOMIC DNA]</scope>
    <source>
        <strain evidence="3">CCUG 60022</strain>
    </source>
</reference>
<dbReference type="SUPFAM" id="SSF46785">
    <property type="entry name" value="Winged helix' DNA-binding domain"/>
    <property type="match status" value="1"/>
</dbReference>
<dbReference type="Proteomes" id="UP001597032">
    <property type="component" value="Unassembled WGS sequence"/>
</dbReference>
<dbReference type="EMBL" id="JBHTIC010000005">
    <property type="protein sequence ID" value="MFD0761292.1"/>
    <property type="molecule type" value="Genomic_DNA"/>
</dbReference>
<dbReference type="CDD" id="cd18873">
    <property type="entry name" value="NUDIX_NadM_like"/>
    <property type="match status" value="1"/>
</dbReference>
<proteinExistence type="predicted"/>
<dbReference type="PANTHER" id="PTHR43736">
    <property type="entry name" value="ADP-RIBOSE PYROPHOSPHATASE"/>
    <property type="match status" value="1"/>
</dbReference>
<evidence type="ECO:0000259" key="1">
    <source>
        <dbReference type="PROSITE" id="PS51462"/>
    </source>
</evidence>